<dbReference type="Proteomes" id="UP000323454">
    <property type="component" value="Unassembled WGS sequence"/>
</dbReference>
<feature type="domain" description="vWA-MoxR associated protein middle region 0" evidence="2">
    <location>
        <begin position="105"/>
        <end position="214"/>
    </location>
</feature>
<keyword evidence="6" id="KW-1185">Reference proteome</keyword>
<evidence type="ECO:0000256" key="1">
    <source>
        <dbReference type="SAM" id="MobiDB-lite"/>
    </source>
</evidence>
<dbReference type="InterPro" id="IPR045450">
    <property type="entry name" value="VMAP_C"/>
</dbReference>
<feature type="region of interest" description="Disordered" evidence="1">
    <location>
        <begin position="464"/>
        <end position="503"/>
    </location>
</feature>
<organism evidence="5 6">
    <name type="scientific">Solihabitans fulvus</name>
    <dbReference type="NCBI Taxonomy" id="1892852"/>
    <lineage>
        <taxon>Bacteria</taxon>
        <taxon>Bacillati</taxon>
        <taxon>Actinomycetota</taxon>
        <taxon>Actinomycetes</taxon>
        <taxon>Pseudonocardiales</taxon>
        <taxon>Pseudonocardiaceae</taxon>
        <taxon>Solihabitans</taxon>
    </lineage>
</organism>
<dbReference type="InterPro" id="IPR045555">
    <property type="entry name" value="VMAP-M0"/>
</dbReference>
<reference evidence="5 6" key="1">
    <citation type="submission" date="2019-09" db="EMBL/GenBank/DDBJ databases">
        <title>Goodfellowia gen. nov., a new genus of the Pseudonocardineae related to Actinoalloteichus, containing Goodfellowia coeruleoviolacea gen. nov., comb. nov. gen. nov., comb. nov.</title>
        <authorList>
            <person name="Labeda D."/>
        </authorList>
    </citation>
    <scope>NUCLEOTIDE SEQUENCE [LARGE SCALE GENOMIC DNA]</scope>
    <source>
        <strain evidence="5 6">AN110305</strain>
    </source>
</reference>
<reference evidence="5 6" key="2">
    <citation type="submission" date="2019-09" db="EMBL/GenBank/DDBJ databases">
        <authorList>
            <person name="Jin C."/>
        </authorList>
    </citation>
    <scope>NUCLEOTIDE SEQUENCE [LARGE SCALE GENOMIC DNA]</scope>
    <source>
        <strain evidence="5 6">AN110305</strain>
    </source>
</reference>
<dbReference type="Pfam" id="PF19916">
    <property type="entry name" value="VMAP-M0"/>
    <property type="match status" value="1"/>
</dbReference>
<feature type="domain" description="vWA-MoxR associated protein C-terminal" evidence="4">
    <location>
        <begin position="244"/>
        <end position="488"/>
    </location>
</feature>
<evidence type="ECO:0000259" key="3">
    <source>
        <dbReference type="Pfam" id="PF19956"/>
    </source>
</evidence>
<evidence type="ECO:0000313" key="6">
    <source>
        <dbReference type="Proteomes" id="UP000323454"/>
    </source>
</evidence>
<gene>
    <name evidence="5" type="ORF">F0L68_05510</name>
</gene>
<dbReference type="EMBL" id="VUOB01000009">
    <property type="protein sequence ID" value="KAA2265117.1"/>
    <property type="molecule type" value="Genomic_DNA"/>
</dbReference>
<dbReference type="RefSeq" id="WP_149848367.1">
    <property type="nucleotide sequence ID" value="NZ_VUOB01000009.1"/>
</dbReference>
<evidence type="ECO:0000259" key="2">
    <source>
        <dbReference type="Pfam" id="PF19916"/>
    </source>
</evidence>
<dbReference type="Pfam" id="PF20028">
    <property type="entry name" value="VMAP-C"/>
    <property type="match status" value="1"/>
</dbReference>
<comment type="caution">
    <text evidence="5">The sequence shown here is derived from an EMBL/GenBank/DDBJ whole genome shotgun (WGS) entry which is preliminary data.</text>
</comment>
<dbReference type="Pfam" id="PF19956">
    <property type="entry name" value="EAD2"/>
    <property type="match status" value="1"/>
</dbReference>
<name>A0A5B2XN23_9PSEU</name>
<protein>
    <submittedName>
        <fullName evidence="5">Uncharacterized protein</fullName>
    </submittedName>
</protein>
<dbReference type="AlphaFoldDB" id="A0A5B2XN23"/>
<proteinExistence type="predicted"/>
<evidence type="ECO:0000313" key="5">
    <source>
        <dbReference type="EMBL" id="KAA2265117.1"/>
    </source>
</evidence>
<sequence length="503" mass="56786">MVGADAAQLRIQRDFVDALERCDALRAEGDRQLLVNILSDAFREVVSLRGHVAARVQLLELVRFCCKQPEGLHTLVQVVQTLEPRAPECVVLSCLCDEWYAMKALPTEDWDRLREALLSVRLADEAADEMRVLRHAVRTATGSRVHELAAYCCSAWTGFVFMAGANAAPGGLPPAMIFLDCVAEQVADRSLASQLRRWNRRWAEKFEVTDRLDAAPWRSTQEDAKQISVVYLVIQLDPDPTDRDQFMLTHWRQWDASGWRPQRQPGVAVSRRDLEREIDRLISDLECELGTGLAKPQVGSIFLEFVVSWEMLNTPIEFWRKASMSSDTVPLAVDHPVVLRSLDRMRATRHHLAWRRRWGALSGQSVANRPYWSQPSGLEYFTRLAAELSANEHIVSMVLSEPPGDRDSVAWREVTMAFRAGIPAILWDREDCSGEEFREAVGAMLSDGELHQLPQRVAALRRDALRTSEPASRSRHAGRSIALLWDDPDRLPEPRSGPELGSG</sequence>
<evidence type="ECO:0000259" key="4">
    <source>
        <dbReference type="Pfam" id="PF20028"/>
    </source>
</evidence>
<accession>A0A5B2XN23</accession>
<dbReference type="OrthoDB" id="3867284at2"/>
<feature type="domain" description="Effector-associated" evidence="3">
    <location>
        <begin position="16"/>
        <end position="97"/>
    </location>
</feature>
<dbReference type="InterPro" id="IPR045431">
    <property type="entry name" value="EAD2"/>
</dbReference>